<evidence type="ECO:0000259" key="1">
    <source>
        <dbReference type="PROSITE" id="PS51340"/>
    </source>
</evidence>
<dbReference type="Proteomes" id="UP000295151">
    <property type="component" value="Unassembled WGS sequence"/>
</dbReference>
<evidence type="ECO:0000313" key="2">
    <source>
        <dbReference type="EMBL" id="TDU87499.1"/>
    </source>
</evidence>
<dbReference type="SUPFAM" id="SSF50800">
    <property type="entry name" value="PK beta-barrel domain-like"/>
    <property type="match status" value="1"/>
</dbReference>
<dbReference type="Pfam" id="PF03473">
    <property type="entry name" value="MOSC"/>
    <property type="match status" value="1"/>
</dbReference>
<gene>
    <name evidence="2" type="ORF">EV138_1022</name>
</gene>
<dbReference type="OrthoDB" id="9786134at2"/>
<dbReference type="GO" id="GO:0030170">
    <property type="term" value="F:pyridoxal phosphate binding"/>
    <property type="evidence" value="ECO:0007669"/>
    <property type="project" value="InterPro"/>
</dbReference>
<dbReference type="InterPro" id="IPR052353">
    <property type="entry name" value="Benzoxazolinone_Detox_Enz"/>
</dbReference>
<dbReference type="RefSeq" id="WP_133977264.1">
    <property type="nucleotide sequence ID" value="NZ_SOCE01000001.1"/>
</dbReference>
<name>A0A4R7T7A9_9ACTN</name>
<comment type="caution">
    <text evidence="2">The sequence shown here is derived from an EMBL/GenBank/DDBJ whole genome shotgun (WGS) entry which is preliminary data.</text>
</comment>
<dbReference type="PROSITE" id="PS51340">
    <property type="entry name" value="MOSC"/>
    <property type="match status" value="1"/>
</dbReference>
<evidence type="ECO:0000313" key="3">
    <source>
        <dbReference type="Proteomes" id="UP000295151"/>
    </source>
</evidence>
<dbReference type="GO" id="GO:0003824">
    <property type="term" value="F:catalytic activity"/>
    <property type="evidence" value="ECO:0007669"/>
    <property type="project" value="InterPro"/>
</dbReference>
<accession>A0A4R7T7A9</accession>
<dbReference type="InterPro" id="IPR005302">
    <property type="entry name" value="MoCF_Sase_C"/>
</dbReference>
<dbReference type="PANTHER" id="PTHR30212">
    <property type="entry name" value="PROTEIN YIIM"/>
    <property type="match status" value="1"/>
</dbReference>
<dbReference type="InterPro" id="IPR011037">
    <property type="entry name" value="Pyrv_Knase-like_insert_dom_sf"/>
</dbReference>
<dbReference type="GO" id="GO:0030151">
    <property type="term" value="F:molybdenum ion binding"/>
    <property type="evidence" value="ECO:0007669"/>
    <property type="project" value="InterPro"/>
</dbReference>
<dbReference type="AlphaFoldDB" id="A0A4R7T7A9"/>
<proteinExistence type="predicted"/>
<dbReference type="PANTHER" id="PTHR30212:SF2">
    <property type="entry name" value="PROTEIN YIIM"/>
    <property type="match status" value="1"/>
</dbReference>
<reference evidence="2 3" key="1">
    <citation type="submission" date="2019-03" db="EMBL/GenBank/DDBJ databases">
        <title>Genomic Encyclopedia of Type Strains, Phase III (KMG-III): the genomes of soil and plant-associated and newly described type strains.</title>
        <authorList>
            <person name="Whitman W."/>
        </authorList>
    </citation>
    <scope>NUCLEOTIDE SEQUENCE [LARGE SCALE GENOMIC DNA]</scope>
    <source>
        <strain evidence="2 3">VKM Ac-2575</strain>
    </source>
</reference>
<keyword evidence="3" id="KW-1185">Reference proteome</keyword>
<sequence>MRLLTVNVVEELIPGPKDTGLTAIDKRPQAGSVAVGELGLQGDSVCDTRHHGGPDQALYAYAAEDAAWWAGQLGREIPPGLFGENLVTEGLDITNALIGEVWRLGDAVEVMVRSPRIPCITFQHRMEIPGWIKRFHTEGRPGAYLKVLRTGTIAAGDEVEVLDRPAHELTVGGLFGGQDPAKMQGMLDSGVDLADDLRELAHRVAARG</sequence>
<feature type="domain" description="MOSC" evidence="1">
    <location>
        <begin position="27"/>
        <end position="162"/>
    </location>
</feature>
<organism evidence="2 3">
    <name type="scientific">Kribbella voronezhensis</name>
    <dbReference type="NCBI Taxonomy" id="2512212"/>
    <lineage>
        <taxon>Bacteria</taxon>
        <taxon>Bacillati</taxon>
        <taxon>Actinomycetota</taxon>
        <taxon>Actinomycetes</taxon>
        <taxon>Propionibacteriales</taxon>
        <taxon>Kribbellaceae</taxon>
        <taxon>Kribbella</taxon>
    </lineage>
</organism>
<dbReference type="Gene3D" id="2.40.33.20">
    <property type="entry name" value="PK beta-barrel domain-like"/>
    <property type="match status" value="1"/>
</dbReference>
<protein>
    <submittedName>
        <fullName evidence="2">MOSC domain-containing protein YiiM</fullName>
    </submittedName>
</protein>
<dbReference type="EMBL" id="SOCE01000001">
    <property type="protein sequence ID" value="TDU87499.1"/>
    <property type="molecule type" value="Genomic_DNA"/>
</dbReference>